<evidence type="ECO:0000259" key="1">
    <source>
        <dbReference type="Pfam" id="PF03465"/>
    </source>
</evidence>
<dbReference type="SUPFAM" id="SSF53137">
    <property type="entry name" value="Translational machinery components"/>
    <property type="match status" value="1"/>
</dbReference>
<gene>
    <name evidence="2" type="ORF">AVDCRST_MAG68-4845</name>
</gene>
<sequence length="374" mass="42122">MINKQDLERLISREPSGRPVLSLFLDMSVNQNNKRTWDVFLSQKRAQLEEVEPDLLAREAPAVDELAARIRSWIADDFDQANRGVVIYAEIGGDYFEAMQFPVPVQNRLVVADRPLVGPLAQVLESYHHYGVILLDREHVRILSVYLGSLLDEIEVHGDPLPTNSHVKAGGYSQSRMQRRKAEEMRHFFKDFAAEVEEFVDRYQPQDLVLLGTEENTAKFRDFLPDSLLQRVVHTGNMWVDEPAAGVMEKLEPLLRADLDLRNREVVEQLKDRVAHDYLATAGFQGTLTALQEGKVDTLVLASDHRQDGVRCSQCGFVFARELNSCPYDGSSTLEGVDVVEEMVRMAEGQGVQIAFAAANEVQELKGAGALLRF</sequence>
<feature type="domain" description="eRF1" evidence="1">
    <location>
        <begin position="263"/>
        <end position="374"/>
    </location>
</feature>
<evidence type="ECO:0000313" key="2">
    <source>
        <dbReference type="EMBL" id="CAA9365932.1"/>
    </source>
</evidence>
<dbReference type="SUPFAM" id="SSF55315">
    <property type="entry name" value="L30e-like"/>
    <property type="match status" value="1"/>
</dbReference>
<dbReference type="AlphaFoldDB" id="A0A6J4MSJ6"/>
<reference evidence="2" key="1">
    <citation type="submission" date="2020-02" db="EMBL/GenBank/DDBJ databases">
        <authorList>
            <person name="Meier V. D."/>
        </authorList>
    </citation>
    <scope>NUCLEOTIDE SEQUENCE</scope>
    <source>
        <strain evidence="2">AVDCRST_MAG68</strain>
    </source>
</reference>
<dbReference type="InterPro" id="IPR041202">
    <property type="entry name" value="BaeRF_family10"/>
</dbReference>
<dbReference type="EMBL" id="CADCTW010000218">
    <property type="protein sequence ID" value="CAA9365932.1"/>
    <property type="molecule type" value="Genomic_DNA"/>
</dbReference>
<dbReference type="Gene3D" id="3.30.1330.30">
    <property type="match status" value="1"/>
</dbReference>
<dbReference type="InterPro" id="IPR005142">
    <property type="entry name" value="eRF1_3"/>
</dbReference>
<dbReference type="Pfam" id="PF18854">
    <property type="entry name" value="baeRF_family10"/>
    <property type="match status" value="1"/>
</dbReference>
<dbReference type="InterPro" id="IPR029064">
    <property type="entry name" value="Ribosomal_eL30-like_sf"/>
</dbReference>
<dbReference type="InterPro" id="IPR042226">
    <property type="entry name" value="eFR1_2_sf"/>
</dbReference>
<name>A0A6J4MSJ6_9BACT</name>
<proteinExistence type="predicted"/>
<dbReference type="Gene3D" id="3.30.420.60">
    <property type="entry name" value="eRF1 domain 2"/>
    <property type="match status" value="1"/>
</dbReference>
<organism evidence="2">
    <name type="scientific">uncultured Gemmatimonadota bacterium</name>
    <dbReference type="NCBI Taxonomy" id="203437"/>
    <lineage>
        <taxon>Bacteria</taxon>
        <taxon>Pseudomonadati</taxon>
        <taxon>Gemmatimonadota</taxon>
        <taxon>environmental samples</taxon>
    </lineage>
</organism>
<dbReference type="Pfam" id="PF03465">
    <property type="entry name" value="eRF1_3"/>
    <property type="match status" value="1"/>
</dbReference>
<protein>
    <recommendedName>
        <fullName evidence="1">eRF1 domain-containing protein</fullName>
    </recommendedName>
</protein>
<accession>A0A6J4MSJ6</accession>